<keyword evidence="1" id="KW-1277">Toxin-antitoxin system</keyword>
<dbReference type="InterPro" id="IPR007712">
    <property type="entry name" value="RelE/ParE_toxin"/>
</dbReference>
<gene>
    <name evidence="2" type="ORF">AsFPU1_0962</name>
</gene>
<reference evidence="3" key="1">
    <citation type="submission" date="2017-05" db="EMBL/GenBank/DDBJ databases">
        <title>Physiological properties and genetic analysis related to exopolysaccharide production of fresh-water unicellular cyanobacterium Aphanothece sacrum, Suizenji Nori, that has been cultured as a food source in Japan.</title>
        <authorList>
            <person name="Kanesaki Y."/>
            <person name="Yoshikawa S."/>
            <person name="Ohki K."/>
        </authorList>
    </citation>
    <scope>NUCLEOTIDE SEQUENCE [LARGE SCALE GENOMIC DNA]</scope>
    <source>
        <strain evidence="3">FPU1</strain>
    </source>
</reference>
<keyword evidence="3" id="KW-1185">Reference proteome</keyword>
<dbReference type="OrthoDB" id="278204at2"/>
<evidence type="ECO:0000313" key="3">
    <source>
        <dbReference type="Proteomes" id="UP000287247"/>
    </source>
</evidence>
<name>A0A401IEA7_APHSA</name>
<evidence type="ECO:0000256" key="1">
    <source>
        <dbReference type="ARBA" id="ARBA00022649"/>
    </source>
</evidence>
<dbReference type="EMBL" id="BDQK01000003">
    <property type="protein sequence ID" value="GBF79566.1"/>
    <property type="molecule type" value="Genomic_DNA"/>
</dbReference>
<evidence type="ECO:0000313" key="2">
    <source>
        <dbReference type="EMBL" id="GBF79566.1"/>
    </source>
</evidence>
<dbReference type="Gene3D" id="3.30.2310.20">
    <property type="entry name" value="RelE-like"/>
    <property type="match status" value="1"/>
</dbReference>
<dbReference type="RefSeq" id="WP_124976839.1">
    <property type="nucleotide sequence ID" value="NZ_BDQK01000003.1"/>
</dbReference>
<sequence>MIFEFHPKAKQELEEAVSYYDSISQVLGGQFILEIQRTLDRIEKFPQAWPQLSKNTRRCRVVAFPYGIVYQLKEKEIFVIAVMNLHRKPNYWTDRK</sequence>
<dbReference type="Proteomes" id="UP000287247">
    <property type="component" value="Unassembled WGS sequence"/>
</dbReference>
<organism evidence="2 3">
    <name type="scientific">Aphanothece sacrum FPU1</name>
    <dbReference type="NCBI Taxonomy" id="1920663"/>
    <lineage>
        <taxon>Bacteria</taxon>
        <taxon>Bacillati</taxon>
        <taxon>Cyanobacteriota</taxon>
        <taxon>Cyanophyceae</taxon>
        <taxon>Oscillatoriophycideae</taxon>
        <taxon>Chroococcales</taxon>
        <taxon>Aphanothecaceae</taxon>
        <taxon>Aphanothece</taxon>
    </lineage>
</organism>
<dbReference type="InterPro" id="IPR035093">
    <property type="entry name" value="RelE/ParE_toxin_dom_sf"/>
</dbReference>
<dbReference type="AlphaFoldDB" id="A0A401IEA7"/>
<proteinExistence type="predicted"/>
<protein>
    <recommendedName>
        <fullName evidence="4">Plasmid stabilization protein</fullName>
    </recommendedName>
</protein>
<dbReference type="Pfam" id="PF05016">
    <property type="entry name" value="ParE_toxin"/>
    <property type="match status" value="1"/>
</dbReference>
<evidence type="ECO:0008006" key="4">
    <source>
        <dbReference type="Google" id="ProtNLM"/>
    </source>
</evidence>
<accession>A0A401IEA7</accession>
<comment type="caution">
    <text evidence="2">The sequence shown here is derived from an EMBL/GenBank/DDBJ whole genome shotgun (WGS) entry which is preliminary data.</text>
</comment>